<gene>
    <name evidence="1" type="ORF">OVA965_LOCUS41267</name>
    <name evidence="2" type="ORF">TMI583_LOCUS42875</name>
</gene>
<sequence length="137" mass="16274">QYPNKSSPLPLENCFIHHNCSVTVTPQQLPTTVRFHFIRNLSSQLKFYSDLLVLFDFIPNIEILNIKCKWFELNEFICNYDYECLAVNIKRLKNFQLCINQISFQNGYDMVELLIINLFKNRPLDECQIGIFVLEEF</sequence>
<evidence type="ECO:0000313" key="3">
    <source>
        <dbReference type="Proteomes" id="UP000677228"/>
    </source>
</evidence>
<dbReference type="Proteomes" id="UP000677228">
    <property type="component" value="Unassembled WGS sequence"/>
</dbReference>
<evidence type="ECO:0000313" key="2">
    <source>
        <dbReference type="EMBL" id="CAF4387762.1"/>
    </source>
</evidence>
<evidence type="ECO:0000313" key="1">
    <source>
        <dbReference type="EMBL" id="CAF1586151.1"/>
    </source>
</evidence>
<protein>
    <submittedName>
        <fullName evidence="1">Uncharacterized protein</fullName>
    </submittedName>
</protein>
<name>A0A8S2FXV3_9BILA</name>
<feature type="non-terminal residue" evidence="1">
    <location>
        <position position="1"/>
    </location>
</feature>
<dbReference type="Proteomes" id="UP000682733">
    <property type="component" value="Unassembled WGS sequence"/>
</dbReference>
<organism evidence="1 3">
    <name type="scientific">Didymodactylos carnosus</name>
    <dbReference type="NCBI Taxonomy" id="1234261"/>
    <lineage>
        <taxon>Eukaryota</taxon>
        <taxon>Metazoa</taxon>
        <taxon>Spiralia</taxon>
        <taxon>Gnathifera</taxon>
        <taxon>Rotifera</taxon>
        <taxon>Eurotatoria</taxon>
        <taxon>Bdelloidea</taxon>
        <taxon>Philodinida</taxon>
        <taxon>Philodinidae</taxon>
        <taxon>Didymodactylos</taxon>
    </lineage>
</organism>
<dbReference type="EMBL" id="CAJOBA010070325">
    <property type="protein sequence ID" value="CAF4387762.1"/>
    <property type="molecule type" value="Genomic_DNA"/>
</dbReference>
<proteinExistence type="predicted"/>
<dbReference type="AlphaFoldDB" id="A0A8S2FXV3"/>
<comment type="caution">
    <text evidence="1">The sequence shown here is derived from an EMBL/GenBank/DDBJ whole genome shotgun (WGS) entry which is preliminary data.</text>
</comment>
<reference evidence="1" key="1">
    <citation type="submission" date="2021-02" db="EMBL/GenBank/DDBJ databases">
        <authorList>
            <person name="Nowell W R."/>
        </authorList>
    </citation>
    <scope>NUCLEOTIDE SEQUENCE</scope>
</reference>
<accession>A0A8S2FXV3</accession>
<dbReference type="EMBL" id="CAJNOK010047081">
    <property type="protein sequence ID" value="CAF1586151.1"/>
    <property type="molecule type" value="Genomic_DNA"/>
</dbReference>